<dbReference type="EMBL" id="QUAH01000010">
    <property type="protein sequence ID" value="RFT15283.1"/>
    <property type="molecule type" value="Genomic_DNA"/>
</dbReference>
<proteinExistence type="predicted"/>
<comment type="caution">
    <text evidence="3">The sequence shown here is derived from an EMBL/GenBank/DDBJ whole genome shotgun (WGS) entry which is preliminary data.</text>
</comment>
<dbReference type="AlphaFoldDB" id="A0A3E2BKL6"/>
<feature type="region of interest" description="Disordered" evidence="2">
    <location>
        <begin position="541"/>
        <end position="641"/>
    </location>
</feature>
<dbReference type="SMART" id="SM00028">
    <property type="entry name" value="TPR"/>
    <property type="match status" value="2"/>
</dbReference>
<evidence type="ECO:0000313" key="3">
    <source>
        <dbReference type="EMBL" id="RFT15283.1"/>
    </source>
</evidence>
<organism evidence="3 4">
    <name type="scientific">Candidatus Saccharicenans subterraneus</name>
    <dbReference type="NCBI Taxonomy" id="2508984"/>
    <lineage>
        <taxon>Bacteria</taxon>
        <taxon>Candidatus Aminicenantota</taxon>
        <taxon>Candidatus Aminicenantia</taxon>
        <taxon>Candidatus Aminicenantales</taxon>
        <taxon>Candidatus Saccharicenantaceae</taxon>
        <taxon>Candidatus Saccharicenans</taxon>
    </lineage>
</organism>
<evidence type="ECO:0000256" key="1">
    <source>
        <dbReference type="PROSITE-ProRule" id="PRU00339"/>
    </source>
</evidence>
<keyword evidence="1" id="KW-0802">TPR repeat</keyword>
<name>A0A3E2BKL6_9BACT</name>
<feature type="repeat" description="TPR" evidence="1">
    <location>
        <begin position="351"/>
        <end position="384"/>
    </location>
</feature>
<gene>
    <name evidence="3" type="ORF">OP8BY_0392</name>
</gene>
<dbReference type="Gene3D" id="1.25.40.10">
    <property type="entry name" value="Tetratricopeptide repeat domain"/>
    <property type="match status" value="1"/>
</dbReference>
<evidence type="ECO:0000256" key="2">
    <source>
        <dbReference type="SAM" id="MobiDB-lite"/>
    </source>
</evidence>
<evidence type="ECO:0008006" key="5">
    <source>
        <dbReference type="Google" id="ProtNLM"/>
    </source>
</evidence>
<dbReference type="InterPro" id="IPR011990">
    <property type="entry name" value="TPR-like_helical_dom_sf"/>
</dbReference>
<feature type="compositionally biased region" description="Low complexity" evidence="2">
    <location>
        <begin position="589"/>
        <end position="630"/>
    </location>
</feature>
<accession>A0A3E2BKL6</accession>
<sequence>MKKKTILLLIGLSFILSSGLLLLAEVAVEEVIQAGMYVFYRDHADPHKYYYVPGEPRLATRRDGTPEFSFIKYTKTDSTTKGGVLHFLVTWGFTSGELSSAESALKGIDPQAKLAGPVPFKEATFQVISATAGKDGIFNRRIVGEGKAPVLPGQKAAVSIALTEEGASLLWESFKNPTSDVSVQYVLKFSGITPAFQAKLKVDWDKVYTQHDIKAAVEGTVKVVKLRADLGATLEELRQKGAIQLDVVGENENMQKLLETAYNHILQLMCDKVPVGSTAASRSSAFFRLRNPADLKHPWSEHLSYERLNPGVLATPDDLDNTYRGPNAWARQEQQVSGQQLDCSAADRRRADQLYQKGLALAAEKKYLEAIDQFKKAYAACPDPKYYLHVGTYYLDYLYDYNMGSSHLKKFVELAEQKNLYSAEREGAARIVAAIDEARELFNRGKALREEGKFTEASGEFLRCYELIKNPRAIYSAGLCYRDLGDKFEENRRANYSTAVVYLNEFLQNFGEASPEADLDGLKNNALNVVAELNQKIASLPGYVPPAKPEQAQQAQTGGATATGAQQATAGAERATAGTQAGDVRGALGQQATSSGQASGTQQAASGQTTTGTTATQTTTPPASTSGQSGKPAQATTPAAPEVKPIVSVQLGYSFKRTKLSGKYEVDMRRRLREDREIVMSGNISGIYQKYGEDRRFFTVVSLDDPTFQERSVEVILDGQDADDFKNYVNSVSVIFRKQRMGGPVQTGEVKFFEQQFAEKGNRLSFKYSRVNEASTEWLNYEYRTKWALYGGVEWESDWVKTDDSVLTLTPPVRRRTIEISLDEDNILQNKIKAAAIQVKHNVFGKDVLKEVVINYDKGDPLVVNYTYMHEEGKPGYSYRVIWLTLDGKEVETSWVNREGPFIYAVFNK</sequence>
<reference evidence="3 4" key="1">
    <citation type="submission" date="2018-08" db="EMBL/GenBank/DDBJ databases">
        <title>Genome analysis of the thermophilic bacterium of the candidate phylum Aminicenantes from deep subsurface aquifer revealed its physiology and ecological role.</title>
        <authorList>
            <person name="Kadnikov V.V."/>
            <person name="Mardanov A.V."/>
            <person name="Beletsky A.V."/>
            <person name="Karnachuk O.V."/>
            <person name="Ravin N.V."/>
        </authorList>
    </citation>
    <scope>NUCLEOTIDE SEQUENCE [LARGE SCALE GENOMIC DNA]</scope>
    <source>
        <strain evidence="3">BY38</strain>
    </source>
</reference>
<feature type="compositionally biased region" description="Low complexity" evidence="2">
    <location>
        <begin position="549"/>
        <end position="582"/>
    </location>
</feature>
<dbReference type="PROSITE" id="PS50005">
    <property type="entry name" value="TPR"/>
    <property type="match status" value="1"/>
</dbReference>
<dbReference type="SUPFAM" id="SSF48452">
    <property type="entry name" value="TPR-like"/>
    <property type="match status" value="1"/>
</dbReference>
<dbReference type="Proteomes" id="UP000257323">
    <property type="component" value="Unassembled WGS sequence"/>
</dbReference>
<evidence type="ECO:0000313" key="4">
    <source>
        <dbReference type="Proteomes" id="UP000257323"/>
    </source>
</evidence>
<protein>
    <recommendedName>
        <fullName evidence="5">Tetratricopeptide repeat protein</fullName>
    </recommendedName>
</protein>
<dbReference type="InterPro" id="IPR019734">
    <property type="entry name" value="TPR_rpt"/>
</dbReference>